<proteinExistence type="predicted"/>
<organism evidence="1 2">
    <name type="scientific">Komagataeibacter melomenusus</name>
    <dbReference type="NCBI Taxonomy" id="2766578"/>
    <lineage>
        <taxon>Bacteria</taxon>
        <taxon>Pseudomonadati</taxon>
        <taxon>Pseudomonadota</taxon>
        <taxon>Alphaproteobacteria</taxon>
        <taxon>Acetobacterales</taxon>
        <taxon>Acetobacteraceae</taxon>
        <taxon>Komagataeibacter</taxon>
    </lineage>
</organism>
<name>A0ABX2AGA6_9PROT</name>
<protein>
    <submittedName>
        <fullName evidence="1">Uncharacterized protein</fullName>
    </submittedName>
</protein>
<keyword evidence="2" id="KW-1185">Reference proteome</keyword>
<dbReference type="EMBL" id="JABJWC010000025">
    <property type="protein sequence ID" value="NPC66834.1"/>
    <property type="molecule type" value="Genomic_DNA"/>
</dbReference>
<comment type="caution">
    <text evidence="1">The sequence shown here is derived from an EMBL/GenBank/DDBJ whole genome shotgun (WGS) entry which is preliminary data.</text>
</comment>
<reference evidence="1 2" key="1">
    <citation type="journal article" date="2020" name="Microorganisms">
        <title>Description of Komagataeibacter melaceti sp. nov. and Komagataeibacter melomenusus sp. nov. Isolated from Apple Cider Vinegar.</title>
        <authorList>
            <person name="Maric L."/>
            <person name="Cleenwerck I."/>
            <person name="Accetto T."/>
            <person name="Vandamme P."/>
            <person name="Trcek J."/>
        </authorList>
    </citation>
    <scope>NUCLEOTIDE SEQUENCE [LARGE SCALE GENOMIC DNA]</scope>
    <source>
        <strain evidence="1 2">AV436</strain>
    </source>
</reference>
<sequence>MKFQGMQHDTSWRIMRAGFFSGLSSRTGAAGGNPQAMDPMDFVETSVNARFFSLPH</sequence>
<dbReference type="RefSeq" id="WP_172157471.1">
    <property type="nucleotide sequence ID" value="NZ_JABJWC010000025.1"/>
</dbReference>
<dbReference type="Proteomes" id="UP000623090">
    <property type="component" value="Unassembled WGS sequence"/>
</dbReference>
<evidence type="ECO:0000313" key="1">
    <source>
        <dbReference type="EMBL" id="NPC66834.1"/>
    </source>
</evidence>
<accession>A0ABX2AGA6</accession>
<gene>
    <name evidence="1" type="ORF">HNW77_10590</name>
</gene>
<evidence type="ECO:0000313" key="2">
    <source>
        <dbReference type="Proteomes" id="UP000623090"/>
    </source>
</evidence>